<reference evidence="2" key="1">
    <citation type="submission" date="2014-09" db="EMBL/GenBank/DDBJ databases">
        <authorList>
            <person name="Magalhaes I.L.F."/>
            <person name="Oliveira U."/>
            <person name="Santos F.R."/>
            <person name="Vidigal T.H.D.A."/>
            <person name="Brescovit A.D."/>
            <person name="Santos A.J."/>
        </authorList>
    </citation>
    <scope>NUCLEOTIDE SEQUENCE</scope>
    <source>
        <tissue evidence="2">Shoot tissue taken approximately 20 cm above the soil surface</tissue>
    </source>
</reference>
<evidence type="ECO:0000313" key="2">
    <source>
        <dbReference type="EMBL" id="JAD47683.1"/>
    </source>
</evidence>
<evidence type="ECO:0000256" key="1">
    <source>
        <dbReference type="SAM" id="MobiDB-lite"/>
    </source>
</evidence>
<proteinExistence type="predicted"/>
<organism evidence="2">
    <name type="scientific">Arundo donax</name>
    <name type="common">Giant reed</name>
    <name type="synonym">Donax arundinaceus</name>
    <dbReference type="NCBI Taxonomy" id="35708"/>
    <lineage>
        <taxon>Eukaryota</taxon>
        <taxon>Viridiplantae</taxon>
        <taxon>Streptophyta</taxon>
        <taxon>Embryophyta</taxon>
        <taxon>Tracheophyta</taxon>
        <taxon>Spermatophyta</taxon>
        <taxon>Magnoliopsida</taxon>
        <taxon>Liliopsida</taxon>
        <taxon>Poales</taxon>
        <taxon>Poaceae</taxon>
        <taxon>PACMAD clade</taxon>
        <taxon>Arundinoideae</taxon>
        <taxon>Arundineae</taxon>
        <taxon>Arundo</taxon>
    </lineage>
</organism>
<feature type="region of interest" description="Disordered" evidence="1">
    <location>
        <begin position="29"/>
        <end position="53"/>
    </location>
</feature>
<accession>A0A0A9ACQ1</accession>
<reference evidence="2" key="2">
    <citation type="journal article" date="2015" name="Data Brief">
        <title>Shoot transcriptome of the giant reed, Arundo donax.</title>
        <authorList>
            <person name="Barrero R.A."/>
            <person name="Guerrero F.D."/>
            <person name="Moolhuijzen P."/>
            <person name="Goolsby J.A."/>
            <person name="Tidwell J."/>
            <person name="Bellgard S.E."/>
            <person name="Bellgard M.I."/>
        </authorList>
    </citation>
    <scope>NUCLEOTIDE SEQUENCE</scope>
    <source>
        <tissue evidence="2">Shoot tissue taken approximately 20 cm above the soil surface</tissue>
    </source>
</reference>
<dbReference type="EMBL" id="GBRH01250212">
    <property type="protein sequence ID" value="JAD47683.1"/>
    <property type="molecule type" value="Transcribed_RNA"/>
</dbReference>
<name>A0A0A9ACQ1_ARUDO</name>
<protein>
    <submittedName>
        <fullName evidence="2">Uncharacterized protein</fullName>
    </submittedName>
</protein>
<sequence>MLLQNYFYPLFPCVSKIWQSLSPKTHHWPSAADSTRKGVHAGRPQVGTHNEIHGRRPDDILIDELSFGTSTLSRRTRVR</sequence>
<dbReference type="AlphaFoldDB" id="A0A0A9ACQ1"/>